<dbReference type="EMBL" id="CABFNS010000762">
    <property type="protein sequence ID" value="VUC27142.1"/>
    <property type="molecule type" value="Genomic_DNA"/>
</dbReference>
<gene>
    <name evidence="1" type="ORF">CLO192961_LOCUS204240</name>
</gene>
<dbReference type="InterPro" id="IPR053204">
    <property type="entry name" value="Oxopyrrolidines_Biosynth-assoc"/>
</dbReference>
<name>A0ABY6U7N0_BIOOC</name>
<reference evidence="1 2" key="1">
    <citation type="submission" date="2019-06" db="EMBL/GenBank/DDBJ databases">
        <authorList>
            <person name="Broberg M."/>
        </authorList>
    </citation>
    <scope>NUCLEOTIDE SEQUENCE [LARGE SCALE GENOMIC DNA]</scope>
</reference>
<protein>
    <submittedName>
        <fullName evidence="1">Uncharacterized protein</fullName>
    </submittedName>
</protein>
<dbReference type="InterPro" id="IPR022085">
    <property type="entry name" value="OpdG"/>
</dbReference>
<accession>A0ABY6U7N0</accession>
<keyword evidence="2" id="KW-1185">Reference proteome</keyword>
<dbReference type="PANTHER" id="PTHR38797:SF4">
    <property type="entry name" value="NUCLEAR PORE COMPLEX PROTEIN NUP85"/>
    <property type="match status" value="1"/>
</dbReference>
<dbReference type="Proteomes" id="UP000766486">
    <property type="component" value="Unassembled WGS sequence"/>
</dbReference>
<dbReference type="Pfam" id="PF12311">
    <property type="entry name" value="DUF3632"/>
    <property type="match status" value="1"/>
</dbReference>
<dbReference type="PANTHER" id="PTHR38797">
    <property type="entry name" value="NUCLEAR PORE COMPLEX PROTEIN NUP85-RELATED"/>
    <property type="match status" value="1"/>
</dbReference>
<sequence length="328" mass="37593">MAETYRLKHIQARAIVNALKKRRLVRVPAEPRDALDLRHAKIAYDLLLNIKPVYPEPSKEVTAFFDSAIYACEKAVTTHFADNCRILAIACDMVYRLKGNVDEDRREGRWGSRRLDIRCTELGQMIPEEEDDHLEDFLLAWKQINSFFSHLVNRGYHGGLSEAFLEIGRGLEEPIKEGSVMDCRVWIAAEWMINCGDLMFKLINNLEEVTDDTSDDSCDELRPGPLYGKELPPFTLDRWEFWKKRFAELGANPALDDATKKHVATALNLMREPSGWEKRTESLERAIKQRLEIGATKRRSTVLDAAKALYSGIRLGLSKLGRRIWSVT</sequence>
<comment type="caution">
    <text evidence="1">The sequence shown here is derived from an EMBL/GenBank/DDBJ whole genome shotgun (WGS) entry which is preliminary data.</text>
</comment>
<organism evidence="1 2">
    <name type="scientific">Bionectria ochroleuca</name>
    <name type="common">Gliocladium roseum</name>
    <dbReference type="NCBI Taxonomy" id="29856"/>
    <lineage>
        <taxon>Eukaryota</taxon>
        <taxon>Fungi</taxon>
        <taxon>Dikarya</taxon>
        <taxon>Ascomycota</taxon>
        <taxon>Pezizomycotina</taxon>
        <taxon>Sordariomycetes</taxon>
        <taxon>Hypocreomycetidae</taxon>
        <taxon>Hypocreales</taxon>
        <taxon>Bionectriaceae</taxon>
        <taxon>Clonostachys</taxon>
    </lineage>
</organism>
<proteinExistence type="predicted"/>
<evidence type="ECO:0000313" key="2">
    <source>
        <dbReference type="Proteomes" id="UP000766486"/>
    </source>
</evidence>
<evidence type="ECO:0000313" key="1">
    <source>
        <dbReference type="EMBL" id="VUC27142.1"/>
    </source>
</evidence>